<dbReference type="Proteomes" id="UP001283341">
    <property type="component" value="Unassembled WGS sequence"/>
</dbReference>
<reference evidence="1" key="1">
    <citation type="journal article" date="2023" name="Mol. Phylogenet. Evol.">
        <title>Genome-scale phylogeny and comparative genomics of the fungal order Sordariales.</title>
        <authorList>
            <person name="Hensen N."/>
            <person name="Bonometti L."/>
            <person name="Westerberg I."/>
            <person name="Brannstrom I.O."/>
            <person name="Guillou S."/>
            <person name="Cros-Aarteil S."/>
            <person name="Calhoun S."/>
            <person name="Haridas S."/>
            <person name="Kuo A."/>
            <person name="Mondo S."/>
            <person name="Pangilinan J."/>
            <person name="Riley R."/>
            <person name="LaButti K."/>
            <person name="Andreopoulos B."/>
            <person name="Lipzen A."/>
            <person name="Chen C."/>
            <person name="Yan M."/>
            <person name="Daum C."/>
            <person name="Ng V."/>
            <person name="Clum A."/>
            <person name="Steindorff A."/>
            <person name="Ohm R.A."/>
            <person name="Martin F."/>
            <person name="Silar P."/>
            <person name="Natvig D.O."/>
            <person name="Lalanne C."/>
            <person name="Gautier V."/>
            <person name="Ament-Velasquez S.L."/>
            <person name="Kruys A."/>
            <person name="Hutchinson M.I."/>
            <person name="Powell A.J."/>
            <person name="Barry K."/>
            <person name="Miller A.N."/>
            <person name="Grigoriev I.V."/>
            <person name="Debuchy R."/>
            <person name="Gladieux P."/>
            <person name="Hiltunen Thoren M."/>
            <person name="Johannesson H."/>
        </authorList>
    </citation>
    <scope>NUCLEOTIDE SEQUENCE</scope>
    <source>
        <strain evidence="1">CBS 118394</strain>
    </source>
</reference>
<keyword evidence="2" id="KW-1185">Reference proteome</keyword>
<organism evidence="1 2">
    <name type="scientific">Apodospora peruviana</name>
    <dbReference type="NCBI Taxonomy" id="516989"/>
    <lineage>
        <taxon>Eukaryota</taxon>
        <taxon>Fungi</taxon>
        <taxon>Dikarya</taxon>
        <taxon>Ascomycota</taxon>
        <taxon>Pezizomycotina</taxon>
        <taxon>Sordariomycetes</taxon>
        <taxon>Sordariomycetidae</taxon>
        <taxon>Sordariales</taxon>
        <taxon>Lasiosphaeriaceae</taxon>
        <taxon>Apodospora</taxon>
    </lineage>
</organism>
<dbReference type="AlphaFoldDB" id="A0AAE0IJQ6"/>
<evidence type="ECO:0000313" key="1">
    <source>
        <dbReference type="EMBL" id="KAK3326392.1"/>
    </source>
</evidence>
<sequence length="200" mass="22282">MDSWQENMQDTESLLVTVTCPTNRVLPRPGNHRSEGSTAYSLLLARVWGLIHGSRCHAACLPLAPFSPVFYTLIPCSNRITKAHHCEAAVCLLIILKYTLPRPLSTCLRRGFTFCPRVCIGRPPSDAHPSPQTQPSHYPSQGPLLFCCRSLTFPFLLFSPLIRLGRESRHLDETTAISTTTVRCITLPWKGLTSQGEIII</sequence>
<proteinExistence type="predicted"/>
<dbReference type="EMBL" id="JAUEDM010000002">
    <property type="protein sequence ID" value="KAK3326392.1"/>
    <property type="molecule type" value="Genomic_DNA"/>
</dbReference>
<name>A0AAE0IJQ6_9PEZI</name>
<accession>A0AAE0IJQ6</accession>
<gene>
    <name evidence="1" type="ORF">B0H66DRAFT_158828</name>
</gene>
<protein>
    <submittedName>
        <fullName evidence="1">Uncharacterized protein</fullName>
    </submittedName>
</protein>
<reference evidence="1" key="2">
    <citation type="submission" date="2023-06" db="EMBL/GenBank/DDBJ databases">
        <authorList>
            <consortium name="Lawrence Berkeley National Laboratory"/>
            <person name="Haridas S."/>
            <person name="Hensen N."/>
            <person name="Bonometti L."/>
            <person name="Westerberg I."/>
            <person name="Brannstrom I.O."/>
            <person name="Guillou S."/>
            <person name="Cros-Aarteil S."/>
            <person name="Calhoun S."/>
            <person name="Kuo A."/>
            <person name="Mondo S."/>
            <person name="Pangilinan J."/>
            <person name="Riley R."/>
            <person name="Labutti K."/>
            <person name="Andreopoulos B."/>
            <person name="Lipzen A."/>
            <person name="Chen C."/>
            <person name="Yanf M."/>
            <person name="Daum C."/>
            <person name="Ng V."/>
            <person name="Clum A."/>
            <person name="Steindorff A."/>
            <person name="Ohm R."/>
            <person name="Martin F."/>
            <person name="Silar P."/>
            <person name="Natvig D."/>
            <person name="Lalanne C."/>
            <person name="Gautier V."/>
            <person name="Ament-Velasquez S.L."/>
            <person name="Kruys A."/>
            <person name="Hutchinson M.I."/>
            <person name="Powell A.J."/>
            <person name="Barry K."/>
            <person name="Miller A.N."/>
            <person name="Grigoriev I.V."/>
            <person name="Debuchy R."/>
            <person name="Gladieux P."/>
            <person name="Thoren M.H."/>
            <person name="Johannesson H."/>
        </authorList>
    </citation>
    <scope>NUCLEOTIDE SEQUENCE</scope>
    <source>
        <strain evidence="1">CBS 118394</strain>
    </source>
</reference>
<evidence type="ECO:0000313" key="2">
    <source>
        <dbReference type="Proteomes" id="UP001283341"/>
    </source>
</evidence>
<comment type="caution">
    <text evidence="1">The sequence shown here is derived from an EMBL/GenBank/DDBJ whole genome shotgun (WGS) entry which is preliminary data.</text>
</comment>